<dbReference type="RefSeq" id="XP_009492699.1">
    <property type="nucleotide sequence ID" value="XM_009494424.1"/>
</dbReference>
<protein>
    <submittedName>
        <fullName evidence="2">Uncharacterized protein</fullName>
    </submittedName>
</protein>
<dbReference type="EMBL" id="KB932201">
    <property type="protein sequence ID" value="KCV72998.1"/>
    <property type="molecule type" value="Genomic_DNA"/>
</dbReference>
<dbReference type="AlphaFoldDB" id="A0A058ZGF1"/>
<accession>A0A058ZGF1</accession>
<evidence type="ECO:0000313" key="3">
    <source>
        <dbReference type="Proteomes" id="UP000030693"/>
    </source>
</evidence>
<proteinExistence type="predicted"/>
<keyword evidence="3" id="KW-1185">Reference proteome</keyword>
<feature type="region of interest" description="Disordered" evidence="1">
    <location>
        <begin position="81"/>
        <end position="112"/>
    </location>
</feature>
<reference evidence="2" key="1">
    <citation type="submission" date="2013-04" db="EMBL/GenBank/DDBJ databases">
        <title>The Genome Sequence of Fonticula alba ATCC 38817.</title>
        <authorList>
            <consortium name="The Broad Institute Genomics Platform"/>
            <person name="Russ C."/>
            <person name="Cuomo C."/>
            <person name="Burger G."/>
            <person name="Gray M.W."/>
            <person name="Holland P.W.H."/>
            <person name="King N."/>
            <person name="Lang F.B.F."/>
            <person name="Roger A.J."/>
            <person name="Ruiz-Trillo I."/>
            <person name="Brown M."/>
            <person name="Walker B."/>
            <person name="Young S."/>
            <person name="Zeng Q."/>
            <person name="Gargeya S."/>
            <person name="Fitzgerald M."/>
            <person name="Haas B."/>
            <person name="Abouelleil A."/>
            <person name="Allen A.W."/>
            <person name="Alvarado L."/>
            <person name="Arachchi H.M."/>
            <person name="Berlin A.M."/>
            <person name="Chapman S.B."/>
            <person name="Gainer-Dewar J."/>
            <person name="Goldberg J."/>
            <person name="Griggs A."/>
            <person name="Gujja S."/>
            <person name="Hansen M."/>
            <person name="Howarth C."/>
            <person name="Imamovic A."/>
            <person name="Ireland A."/>
            <person name="Larimer J."/>
            <person name="McCowan C."/>
            <person name="Murphy C."/>
            <person name="Pearson M."/>
            <person name="Poon T.W."/>
            <person name="Priest M."/>
            <person name="Roberts A."/>
            <person name="Saif S."/>
            <person name="Shea T."/>
            <person name="Sisk P."/>
            <person name="Sykes S."/>
            <person name="Wortman J."/>
            <person name="Nusbaum C."/>
            <person name="Birren B."/>
        </authorList>
    </citation>
    <scope>NUCLEOTIDE SEQUENCE [LARGE SCALE GENOMIC DNA]</scope>
    <source>
        <strain evidence="2">ATCC 38817</strain>
    </source>
</reference>
<organism evidence="2">
    <name type="scientific">Fonticula alba</name>
    <name type="common">Slime mold</name>
    <dbReference type="NCBI Taxonomy" id="691883"/>
    <lineage>
        <taxon>Eukaryota</taxon>
        <taxon>Rotosphaerida</taxon>
        <taxon>Fonticulaceae</taxon>
        <taxon>Fonticula</taxon>
    </lineage>
</organism>
<evidence type="ECO:0000256" key="1">
    <source>
        <dbReference type="SAM" id="MobiDB-lite"/>
    </source>
</evidence>
<gene>
    <name evidence="2" type="ORF">H696_00548</name>
</gene>
<name>A0A058ZGF1_FONAL</name>
<dbReference type="GeneID" id="20525273"/>
<sequence length="112" mass="11784">MSSVEPSTPSSQAPAYASEVSVVHSEALLRRYPSPPAPPSLEGAIATLFDPADPSYRAAPVDFPYGVPRWSKSRQQCVSTKPFPQGFRVQADPDEVDVPDAGPAAASTGARS</sequence>
<evidence type="ECO:0000313" key="2">
    <source>
        <dbReference type="EMBL" id="KCV72998.1"/>
    </source>
</evidence>
<dbReference type="Proteomes" id="UP000030693">
    <property type="component" value="Unassembled WGS sequence"/>
</dbReference>